<evidence type="ECO:0000313" key="2">
    <source>
        <dbReference type="EMBL" id="KAE8076915.1"/>
    </source>
</evidence>
<feature type="region of interest" description="Disordered" evidence="1">
    <location>
        <begin position="102"/>
        <end position="136"/>
    </location>
</feature>
<protein>
    <submittedName>
        <fullName evidence="2">Uncharacterized protein</fullName>
    </submittedName>
</protein>
<dbReference type="AlphaFoldDB" id="A0A5N6RD12"/>
<accession>A0A5N6RD12</accession>
<proteinExistence type="predicted"/>
<gene>
    <name evidence="2" type="ORF">FH972_015534</name>
</gene>
<dbReference type="Proteomes" id="UP000327013">
    <property type="component" value="Chromosome 6"/>
</dbReference>
<evidence type="ECO:0000313" key="3">
    <source>
        <dbReference type="Proteomes" id="UP000327013"/>
    </source>
</evidence>
<keyword evidence="3" id="KW-1185">Reference proteome</keyword>
<evidence type="ECO:0000256" key="1">
    <source>
        <dbReference type="SAM" id="MobiDB-lite"/>
    </source>
</evidence>
<reference evidence="2 3" key="1">
    <citation type="submission" date="2019-06" db="EMBL/GenBank/DDBJ databases">
        <title>A chromosomal-level reference genome of Carpinus fangiana (Coryloideae, Betulaceae).</title>
        <authorList>
            <person name="Yang X."/>
            <person name="Wang Z."/>
            <person name="Zhang L."/>
            <person name="Hao G."/>
            <person name="Liu J."/>
            <person name="Yang Y."/>
        </authorList>
    </citation>
    <scope>NUCLEOTIDE SEQUENCE [LARGE SCALE GENOMIC DNA]</scope>
    <source>
        <strain evidence="2">Cfa_2016G</strain>
        <tissue evidence="2">Leaf</tissue>
    </source>
</reference>
<name>A0A5N6RD12_9ROSI</name>
<sequence length="136" mass="14998">MEEKSLEEAVKRPVNAGETLVIQKSKEDIFSYISPAGFERSSEVGWSGEEKVISPNFKGPLFSDLEKQLQVSKLGSGGKNSGPSKKEFSVVAWKRIACGDVEKPNDTGHTVKQGGGKNMNSVEKQNKWVQLKRDRS</sequence>
<organism evidence="2 3">
    <name type="scientific">Carpinus fangiana</name>
    <dbReference type="NCBI Taxonomy" id="176857"/>
    <lineage>
        <taxon>Eukaryota</taxon>
        <taxon>Viridiplantae</taxon>
        <taxon>Streptophyta</taxon>
        <taxon>Embryophyta</taxon>
        <taxon>Tracheophyta</taxon>
        <taxon>Spermatophyta</taxon>
        <taxon>Magnoliopsida</taxon>
        <taxon>eudicotyledons</taxon>
        <taxon>Gunneridae</taxon>
        <taxon>Pentapetalae</taxon>
        <taxon>rosids</taxon>
        <taxon>fabids</taxon>
        <taxon>Fagales</taxon>
        <taxon>Betulaceae</taxon>
        <taxon>Carpinus</taxon>
    </lineage>
</organism>
<dbReference type="EMBL" id="CM017326">
    <property type="protein sequence ID" value="KAE8076915.1"/>
    <property type="molecule type" value="Genomic_DNA"/>
</dbReference>